<dbReference type="AlphaFoldDB" id="A0A0A8YN46"/>
<reference evidence="2" key="1">
    <citation type="submission" date="2014-09" db="EMBL/GenBank/DDBJ databases">
        <authorList>
            <person name="Magalhaes I.L.F."/>
            <person name="Oliveira U."/>
            <person name="Santos F.R."/>
            <person name="Vidigal T.H.D.A."/>
            <person name="Brescovit A.D."/>
            <person name="Santos A.J."/>
        </authorList>
    </citation>
    <scope>NUCLEOTIDE SEQUENCE</scope>
    <source>
        <tissue evidence="2">Shoot tissue taken approximately 20 cm above the soil surface</tissue>
    </source>
</reference>
<dbReference type="Pfam" id="PF10712">
    <property type="entry name" value="NAD-GH"/>
    <property type="match status" value="1"/>
</dbReference>
<reference evidence="2" key="2">
    <citation type="journal article" date="2015" name="Data Brief">
        <title>Shoot transcriptome of the giant reed, Arundo donax.</title>
        <authorList>
            <person name="Barrero R.A."/>
            <person name="Guerrero F.D."/>
            <person name="Moolhuijzen P."/>
            <person name="Goolsby J.A."/>
            <person name="Tidwell J."/>
            <person name="Bellgard S.E."/>
            <person name="Bellgard M.I."/>
        </authorList>
    </citation>
    <scope>NUCLEOTIDE SEQUENCE</scope>
    <source>
        <tissue evidence="2">Shoot tissue taken approximately 20 cm above the soil surface</tissue>
    </source>
</reference>
<sequence length="125" mass="13470">MILIAQCLLGILRCHHQFPESSIVMADVLSVLVPDQFDEVVHDPPIKVLPPKERIKVSSQELKHTIHEREDACFGRAAADVQDKDVALVAELSVDAVGDGGGNGLVENPHGVQPSIRAGVGRRVP</sequence>
<dbReference type="InterPro" id="IPR019651">
    <property type="entry name" value="Glutamate_DH_NAD-spec"/>
</dbReference>
<proteinExistence type="predicted"/>
<accession>A0A0A8YN46</accession>
<organism evidence="2">
    <name type="scientific">Arundo donax</name>
    <name type="common">Giant reed</name>
    <name type="synonym">Donax arundinaceus</name>
    <dbReference type="NCBI Taxonomy" id="35708"/>
    <lineage>
        <taxon>Eukaryota</taxon>
        <taxon>Viridiplantae</taxon>
        <taxon>Streptophyta</taxon>
        <taxon>Embryophyta</taxon>
        <taxon>Tracheophyta</taxon>
        <taxon>Spermatophyta</taxon>
        <taxon>Magnoliopsida</taxon>
        <taxon>Liliopsida</taxon>
        <taxon>Poales</taxon>
        <taxon>Poaceae</taxon>
        <taxon>PACMAD clade</taxon>
        <taxon>Arundinoideae</taxon>
        <taxon>Arundineae</taxon>
        <taxon>Arundo</taxon>
    </lineage>
</organism>
<evidence type="ECO:0000256" key="1">
    <source>
        <dbReference type="SAM" id="MobiDB-lite"/>
    </source>
</evidence>
<name>A0A0A8YN46_ARUDO</name>
<feature type="region of interest" description="Disordered" evidence="1">
    <location>
        <begin position="101"/>
        <end position="125"/>
    </location>
</feature>
<dbReference type="EMBL" id="GBRH01271355">
    <property type="protein sequence ID" value="JAD26540.1"/>
    <property type="molecule type" value="Transcribed_RNA"/>
</dbReference>
<evidence type="ECO:0000313" key="2">
    <source>
        <dbReference type="EMBL" id="JAD26540.1"/>
    </source>
</evidence>
<protein>
    <submittedName>
        <fullName evidence="2">Uncharacterized protein</fullName>
    </submittedName>
</protein>